<evidence type="ECO:0000313" key="1">
    <source>
        <dbReference type="EMBL" id="CAB0029059.1"/>
    </source>
</evidence>
<feature type="non-terminal residue" evidence="1">
    <location>
        <position position="67"/>
    </location>
</feature>
<accession>A0A6H5I1R5</accession>
<reference evidence="1 2" key="1">
    <citation type="submission" date="2020-02" db="EMBL/GenBank/DDBJ databases">
        <authorList>
            <person name="Ferguson B K."/>
        </authorList>
    </citation>
    <scope>NUCLEOTIDE SEQUENCE [LARGE SCALE GENOMIC DNA]</scope>
</reference>
<gene>
    <name evidence="1" type="ORF">TBRA_LOCUS1149</name>
</gene>
<protein>
    <submittedName>
        <fullName evidence="1">Uncharacterized protein</fullName>
    </submittedName>
</protein>
<dbReference type="EMBL" id="CADCXV010000244">
    <property type="protein sequence ID" value="CAB0029059.1"/>
    <property type="molecule type" value="Genomic_DNA"/>
</dbReference>
<organism evidence="1 2">
    <name type="scientific">Trichogramma brassicae</name>
    <dbReference type="NCBI Taxonomy" id="86971"/>
    <lineage>
        <taxon>Eukaryota</taxon>
        <taxon>Metazoa</taxon>
        <taxon>Ecdysozoa</taxon>
        <taxon>Arthropoda</taxon>
        <taxon>Hexapoda</taxon>
        <taxon>Insecta</taxon>
        <taxon>Pterygota</taxon>
        <taxon>Neoptera</taxon>
        <taxon>Endopterygota</taxon>
        <taxon>Hymenoptera</taxon>
        <taxon>Apocrita</taxon>
        <taxon>Proctotrupomorpha</taxon>
        <taxon>Chalcidoidea</taxon>
        <taxon>Trichogrammatidae</taxon>
        <taxon>Trichogramma</taxon>
    </lineage>
</organism>
<sequence length="67" mass="7994">MKNDEPFFMKSYPIPDKYRDKVSEEIDKGRARQIRTKCPDAIARGTRDRCTKQEGKCESKDKRRKEK</sequence>
<proteinExistence type="predicted"/>
<keyword evidence="2" id="KW-1185">Reference proteome</keyword>
<dbReference type="AlphaFoldDB" id="A0A6H5I1R5"/>
<evidence type="ECO:0000313" key="2">
    <source>
        <dbReference type="Proteomes" id="UP000479190"/>
    </source>
</evidence>
<name>A0A6H5I1R5_9HYME</name>
<dbReference type="Proteomes" id="UP000479190">
    <property type="component" value="Unassembled WGS sequence"/>
</dbReference>